<proteinExistence type="predicted"/>
<dbReference type="RefSeq" id="WP_185129486.1">
    <property type="nucleotide sequence ID" value="NZ_JACJVO010000015.1"/>
</dbReference>
<evidence type="ECO:0000313" key="3">
    <source>
        <dbReference type="EMBL" id="MBB6731818.1"/>
    </source>
</evidence>
<protein>
    <submittedName>
        <fullName evidence="3">Signal peptide protein</fullName>
    </submittedName>
</protein>
<name>A0A7X0SKS8_9BACL</name>
<evidence type="ECO:0000256" key="1">
    <source>
        <dbReference type="SAM" id="MobiDB-lite"/>
    </source>
</evidence>
<gene>
    <name evidence="3" type="ORF">H7C18_12930</name>
</gene>
<comment type="caution">
    <text evidence="3">The sequence shown here is derived from an EMBL/GenBank/DDBJ whole genome shotgun (WGS) entry which is preliminary data.</text>
</comment>
<keyword evidence="2" id="KW-1133">Transmembrane helix</keyword>
<keyword evidence="4" id="KW-1185">Reference proteome</keyword>
<feature type="compositionally biased region" description="Polar residues" evidence="1">
    <location>
        <begin position="59"/>
        <end position="73"/>
    </location>
</feature>
<organism evidence="3 4">
    <name type="scientific">Cohnella zeiphila</name>
    <dbReference type="NCBI Taxonomy" id="2761120"/>
    <lineage>
        <taxon>Bacteria</taxon>
        <taxon>Bacillati</taxon>
        <taxon>Bacillota</taxon>
        <taxon>Bacilli</taxon>
        <taxon>Bacillales</taxon>
        <taxon>Paenibacillaceae</taxon>
        <taxon>Cohnella</taxon>
    </lineage>
</organism>
<keyword evidence="2" id="KW-0812">Transmembrane</keyword>
<dbReference type="EMBL" id="JACJVO010000015">
    <property type="protein sequence ID" value="MBB6731818.1"/>
    <property type="molecule type" value="Genomic_DNA"/>
</dbReference>
<keyword evidence="2" id="KW-0472">Membrane</keyword>
<dbReference type="Proteomes" id="UP000564644">
    <property type="component" value="Unassembled WGS sequence"/>
</dbReference>
<feature type="compositionally biased region" description="Low complexity" evidence="1">
    <location>
        <begin position="43"/>
        <end position="54"/>
    </location>
</feature>
<feature type="region of interest" description="Disordered" evidence="1">
    <location>
        <begin position="43"/>
        <end position="76"/>
    </location>
</feature>
<evidence type="ECO:0000313" key="4">
    <source>
        <dbReference type="Proteomes" id="UP000564644"/>
    </source>
</evidence>
<dbReference type="AlphaFoldDB" id="A0A7X0SKS8"/>
<accession>A0A7X0SKS8</accession>
<evidence type="ECO:0000256" key="2">
    <source>
        <dbReference type="SAM" id="Phobius"/>
    </source>
</evidence>
<feature type="transmembrane region" description="Helical" evidence="2">
    <location>
        <begin position="20"/>
        <end position="37"/>
    </location>
</feature>
<sequence>MSQWEPRNGRNAPRQSSSRFLSVVVGGVMLVIFLAVVSRSCSSSGSDWNGSAVSREQSDTANSAPRQQQTPSATVPWDYRLVEETVGDLVGGDMKLLPDEDLLPNDDNYATGDKIWALQYMGAVMKTEEGNRADVTLTSWKAIKSYKTKEAAQGDLDKLKLSLKAEIDLVGVYKTQYQGQTREFAVLTLPSGQTIKQPVDDARYEKLKPLKKVEVMLEEVHDYGDYDMAYAKFRGWAA</sequence>
<reference evidence="3 4" key="1">
    <citation type="submission" date="2020-08" db="EMBL/GenBank/DDBJ databases">
        <title>Cohnella phylogeny.</title>
        <authorList>
            <person name="Dunlap C."/>
        </authorList>
    </citation>
    <scope>NUCLEOTIDE SEQUENCE [LARGE SCALE GENOMIC DNA]</scope>
    <source>
        <strain evidence="3 4">CBP 2801</strain>
    </source>
</reference>